<feature type="compositionally biased region" description="Polar residues" evidence="1">
    <location>
        <begin position="139"/>
        <end position="149"/>
    </location>
</feature>
<evidence type="ECO:0000313" key="3">
    <source>
        <dbReference type="Proteomes" id="UP001151760"/>
    </source>
</evidence>
<evidence type="ECO:0000256" key="1">
    <source>
        <dbReference type="SAM" id="MobiDB-lite"/>
    </source>
</evidence>
<feature type="region of interest" description="Disordered" evidence="1">
    <location>
        <begin position="75"/>
        <end position="96"/>
    </location>
</feature>
<name>A0ABQ5FUQ1_9ASTR</name>
<gene>
    <name evidence="2" type="ORF">Tco_1018434</name>
</gene>
<sequence length="149" mass="16107">MVAYLKKPEGSEVFHQIVDFINASHIRYALTENPTIYVSIIKQFWKTTTARTLDTGEVELTATIDGKVKIVTEASESMVSQPRSHTQTNVTDESTSTGVDVRYGEAATTVTGLDTGQGSGNIDKTPTMPQDSPLPRVNTLGSDEGSLTL</sequence>
<evidence type="ECO:0000313" key="2">
    <source>
        <dbReference type="EMBL" id="GJT66954.1"/>
    </source>
</evidence>
<organism evidence="2 3">
    <name type="scientific">Tanacetum coccineum</name>
    <dbReference type="NCBI Taxonomy" id="301880"/>
    <lineage>
        <taxon>Eukaryota</taxon>
        <taxon>Viridiplantae</taxon>
        <taxon>Streptophyta</taxon>
        <taxon>Embryophyta</taxon>
        <taxon>Tracheophyta</taxon>
        <taxon>Spermatophyta</taxon>
        <taxon>Magnoliopsida</taxon>
        <taxon>eudicotyledons</taxon>
        <taxon>Gunneridae</taxon>
        <taxon>Pentapetalae</taxon>
        <taxon>asterids</taxon>
        <taxon>campanulids</taxon>
        <taxon>Asterales</taxon>
        <taxon>Asteraceae</taxon>
        <taxon>Asteroideae</taxon>
        <taxon>Anthemideae</taxon>
        <taxon>Anthemidinae</taxon>
        <taxon>Tanacetum</taxon>
    </lineage>
</organism>
<protein>
    <recommendedName>
        <fullName evidence="4">Xylulose kinase-1</fullName>
    </recommendedName>
</protein>
<accession>A0ABQ5FUQ1</accession>
<dbReference type="EMBL" id="BQNB010017763">
    <property type="protein sequence ID" value="GJT66954.1"/>
    <property type="molecule type" value="Genomic_DNA"/>
</dbReference>
<reference evidence="2" key="1">
    <citation type="journal article" date="2022" name="Int. J. Mol. Sci.">
        <title>Draft Genome of Tanacetum Coccineum: Genomic Comparison of Closely Related Tanacetum-Family Plants.</title>
        <authorList>
            <person name="Yamashiro T."/>
            <person name="Shiraishi A."/>
            <person name="Nakayama K."/>
            <person name="Satake H."/>
        </authorList>
    </citation>
    <scope>NUCLEOTIDE SEQUENCE</scope>
</reference>
<feature type="compositionally biased region" description="Polar residues" evidence="1">
    <location>
        <begin position="111"/>
        <end position="130"/>
    </location>
</feature>
<keyword evidence="3" id="KW-1185">Reference proteome</keyword>
<comment type="caution">
    <text evidence="2">The sequence shown here is derived from an EMBL/GenBank/DDBJ whole genome shotgun (WGS) entry which is preliminary data.</text>
</comment>
<evidence type="ECO:0008006" key="4">
    <source>
        <dbReference type="Google" id="ProtNLM"/>
    </source>
</evidence>
<proteinExistence type="predicted"/>
<dbReference type="Proteomes" id="UP001151760">
    <property type="component" value="Unassembled WGS sequence"/>
</dbReference>
<feature type="region of interest" description="Disordered" evidence="1">
    <location>
        <begin position="111"/>
        <end position="149"/>
    </location>
</feature>
<reference evidence="2" key="2">
    <citation type="submission" date="2022-01" db="EMBL/GenBank/DDBJ databases">
        <authorList>
            <person name="Yamashiro T."/>
            <person name="Shiraishi A."/>
            <person name="Satake H."/>
            <person name="Nakayama K."/>
        </authorList>
    </citation>
    <scope>NUCLEOTIDE SEQUENCE</scope>
</reference>